<evidence type="ECO:0000313" key="2">
    <source>
        <dbReference type="Proteomes" id="UP001168821"/>
    </source>
</evidence>
<dbReference type="EMBL" id="JALNTZ010000001">
    <property type="protein sequence ID" value="KAJ3664768.1"/>
    <property type="molecule type" value="Genomic_DNA"/>
</dbReference>
<organism evidence="1 2">
    <name type="scientific">Zophobas morio</name>
    <dbReference type="NCBI Taxonomy" id="2755281"/>
    <lineage>
        <taxon>Eukaryota</taxon>
        <taxon>Metazoa</taxon>
        <taxon>Ecdysozoa</taxon>
        <taxon>Arthropoda</taxon>
        <taxon>Hexapoda</taxon>
        <taxon>Insecta</taxon>
        <taxon>Pterygota</taxon>
        <taxon>Neoptera</taxon>
        <taxon>Endopterygota</taxon>
        <taxon>Coleoptera</taxon>
        <taxon>Polyphaga</taxon>
        <taxon>Cucujiformia</taxon>
        <taxon>Tenebrionidae</taxon>
        <taxon>Zophobas</taxon>
    </lineage>
</organism>
<protein>
    <submittedName>
        <fullName evidence="1">Uncharacterized protein</fullName>
    </submittedName>
</protein>
<proteinExistence type="predicted"/>
<dbReference type="AlphaFoldDB" id="A0AA38IVZ5"/>
<sequence>MTLPLADTVHNEHLGVLISLTLCGRDPSLKSSYIIMDCGSELYCGCGSEWACFSRIVAVLLFDCFFRNEVAEFGVRGQVQVFGWKFLMEI</sequence>
<accession>A0AA38IVZ5</accession>
<evidence type="ECO:0000313" key="1">
    <source>
        <dbReference type="EMBL" id="KAJ3664768.1"/>
    </source>
</evidence>
<dbReference type="Proteomes" id="UP001168821">
    <property type="component" value="Unassembled WGS sequence"/>
</dbReference>
<gene>
    <name evidence="1" type="ORF">Zmor_000311</name>
</gene>
<name>A0AA38IVZ5_9CUCU</name>
<keyword evidence="2" id="KW-1185">Reference proteome</keyword>
<reference evidence="1" key="1">
    <citation type="journal article" date="2023" name="G3 (Bethesda)">
        <title>Whole genome assemblies of Zophobas morio and Tenebrio molitor.</title>
        <authorList>
            <person name="Kaur S."/>
            <person name="Stinson S.A."/>
            <person name="diCenzo G.C."/>
        </authorList>
    </citation>
    <scope>NUCLEOTIDE SEQUENCE</scope>
    <source>
        <strain evidence="1">QUZm001</strain>
    </source>
</reference>
<comment type="caution">
    <text evidence="1">The sequence shown here is derived from an EMBL/GenBank/DDBJ whole genome shotgun (WGS) entry which is preliminary data.</text>
</comment>